<comment type="caution">
    <text evidence="1">The sequence shown here is derived from an EMBL/GenBank/DDBJ whole genome shotgun (WGS) entry which is preliminary data.</text>
</comment>
<sequence>MVLLNVSHLDKEDGEDPIELIGNSNAKVKDICNAFDELVYYELVYTAGVPRHEVHLSEGRYIISISVYISFSHSVGCANKG</sequence>
<dbReference type="AlphaFoldDB" id="A0AAD8P6R7"/>
<organism evidence="1 2">
    <name type="scientific">Tagetes erecta</name>
    <name type="common">African marigold</name>
    <dbReference type="NCBI Taxonomy" id="13708"/>
    <lineage>
        <taxon>Eukaryota</taxon>
        <taxon>Viridiplantae</taxon>
        <taxon>Streptophyta</taxon>
        <taxon>Embryophyta</taxon>
        <taxon>Tracheophyta</taxon>
        <taxon>Spermatophyta</taxon>
        <taxon>Magnoliopsida</taxon>
        <taxon>eudicotyledons</taxon>
        <taxon>Gunneridae</taxon>
        <taxon>Pentapetalae</taxon>
        <taxon>asterids</taxon>
        <taxon>campanulids</taxon>
        <taxon>Asterales</taxon>
        <taxon>Asteraceae</taxon>
        <taxon>Asteroideae</taxon>
        <taxon>Heliantheae alliance</taxon>
        <taxon>Tageteae</taxon>
        <taxon>Tagetes</taxon>
    </lineage>
</organism>
<evidence type="ECO:0000313" key="1">
    <source>
        <dbReference type="EMBL" id="KAK1434434.1"/>
    </source>
</evidence>
<accession>A0AAD8P6R7</accession>
<gene>
    <name evidence="1" type="ORF">QVD17_00175</name>
</gene>
<dbReference type="EMBL" id="JAUHHV010000001">
    <property type="protein sequence ID" value="KAK1434434.1"/>
    <property type="molecule type" value="Genomic_DNA"/>
</dbReference>
<reference evidence="1" key="1">
    <citation type="journal article" date="2023" name="bioRxiv">
        <title>Improved chromosome-level genome assembly for marigold (Tagetes erecta).</title>
        <authorList>
            <person name="Jiang F."/>
            <person name="Yuan L."/>
            <person name="Wang S."/>
            <person name="Wang H."/>
            <person name="Xu D."/>
            <person name="Wang A."/>
            <person name="Fan W."/>
        </authorList>
    </citation>
    <scope>NUCLEOTIDE SEQUENCE</scope>
    <source>
        <strain evidence="1">WSJ</strain>
        <tissue evidence="1">Leaf</tissue>
    </source>
</reference>
<evidence type="ECO:0000313" key="2">
    <source>
        <dbReference type="Proteomes" id="UP001229421"/>
    </source>
</evidence>
<proteinExistence type="predicted"/>
<name>A0AAD8P6R7_TARER</name>
<dbReference type="Proteomes" id="UP001229421">
    <property type="component" value="Unassembled WGS sequence"/>
</dbReference>
<protein>
    <submittedName>
        <fullName evidence="1">Uncharacterized protein</fullName>
    </submittedName>
</protein>
<keyword evidence="2" id="KW-1185">Reference proteome</keyword>